<dbReference type="Proteomes" id="UP001226762">
    <property type="component" value="Unassembled WGS sequence"/>
</dbReference>
<comment type="caution">
    <text evidence="2">The sequence shown here is derived from an EMBL/GenBank/DDBJ whole genome shotgun (WGS) entry which is preliminary data.</text>
</comment>
<feature type="non-terminal residue" evidence="2">
    <location>
        <position position="1"/>
    </location>
</feature>
<dbReference type="RefSeq" id="WP_306736912.1">
    <property type="nucleotide sequence ID" value="NZ_JANHAX010000006.1"/>
</dbReference>
<evidence type="ECO:0000256" key="1">
    <source>
        <dbReference type="SAM" id="MobiDB-lite"/>
    </source>
</evidence>
<keyword evidence="3" id="KW-1185">Reference proteome</keyword>
<proteinExistence type="predicted"/>
<protein>
    <submittedName>
        <fullName evidence="2">Uncharacterized protein</fullName>
    </submittedName>
</protein>
<sequence>DPTDPTDPTEPVDPGTPTDPTAGGMVYSLAGPDAQLFVIDPDTGDIAPQDWFVPSYHDAWDQNEDHVYEITRVATPEDGSPAVPEDLRFETLPDGSFAPLPAEDPLMAALFLDTTGTLEAALPEEEPDDETLLDEMMI</sequence>
<feature type="compositionally biased region" description="Low complexity" evidence="1">
    <location>
        <begin position="12"/>
        <end position="21"/>
    </location>
</feature>
<name>A0AAE4B5R2_9RHOB</name>
<reference evidence="2" key="2">
    <citation type="submission" date="2023-02" db="EMBL/GenBank/DDBJ databases">
        <title>'Rhodoalgimonas zhirmunskyi' gen. nov., isolated from a red alga.</title>
        <authorList>
            <person name="Nedashkovskaya O.I."/>
            <person name="Otstavnykh N.Y."/>
            <person name="Bystritskaya E.P."/>
            <person name="Balabanova L.A."/>
            <person name="Isaeva M.P."/>
        </authorList>
    </citation>
    <scope>NUCLEOTIDE SEQUENCE</scope>
    <source>
        <strain evidence="2">KCTC 52189</strain>
    </source>
</reference>
<gene>
    <name evidence="2" type="ORF">NO357_17035</name>
</gene>
<evidence type="ECO:0000313" key="2">
    <source>
        <dbReference type="EMBL" id="MDQ2091610.1"/>
    </source>
</evidence>
<dbReference type="AlphaFoldDB" id="A0AAE4B5R2"/>
<feature type="region of interest" description="Disordered" evidence="1">
    <location>
        <begin position="1"/>
        <end position="26"/>
    </location>
</feature>
<evidence type="ECO:0000313" key="3">
    <source>
        <dbReference type="Proteomes" id="UP001226762"/>
    </source>
</evidence>
<accession>A0AAE4B5R2</accession>
<organism evidence="2 3">
    <name type="scientific">Marimonas arenosa</name>
    <dbReference type="NCBI Taxonomy" id="1795305"/>
    <lineage>
        <taxon>Bacteria</taxon>
        <taxon>Pseudomonadati</taxon>
        <taxon>Pseudomonadota</taxon>
        <taxon>Alphaproteobacteria</taxon>
        <taxon>Rhodobacterales</taxon>
        <taxon>Paracoccaceae</taxon>
        <taxon>Marimonas</taxon>
    </lineage>
</organism>
<reference evidence="2" key="1">
    <citation type="submission" date="2022-07" db="EMBL/GenBank/DDBJ databases">
        <authorList>
            <person name="Otstavnykh N."/>
            <person name="Isaeva M."/>
            <person name="Bystritskaya E."/>
        </authorList>
    </citation>
    <scope>NUCLEOTIDE SEQUENCE</scope>
    <source>
        <strain evidence="2">KCTC 52189</strain>
    </source>
</reference>
<dbReference type="EMBL" id="JANHAX010000006">
    <property type="protein sequence ID" value="MDQ2091610.1"/>
    <property type="molecule type" value="Genomic_DNA"/>
</dbReference>